<evidence type="ECO:0000313" key="9">
    <source>
        <dbReference type="EMBL" id="KAG5443675.1"/>
    </source>
</evidence>
<evidence type="ECO:0000259" key="8">
    <source>
        <dbReference type="SMART" id="SM00848"/>
    </source>
</evidence>
<dbReference type="SUPFAM" id="SSF54001">
    <property type="entry name" value="Cysteine proteinases"/>
    <property type="match status" value="1"/>
</dbReference>
<keyword evidence="5" id="KW-0865">Zymogen</keyword>
<dbReference type="InterPro" id="IPR013201">
    <property type="entry name" value="Prot_inhib_I29"/>
</dbReference>
<dbReference type="GO" id="GO:0006508">
    <property type="term" value="P:proteolysis"/>
    <property type="evidence" value="ECO:0007669"/>
    <property type="project" value="UniProtKB-KW"/>
</dbReference>
<dbReference type="PANTHER" id="PTHR12411">
    <property type="entry name" value="CYSTEINE PROTEASE FAMILY C1-RELATED"/>
    <property type="match status" value="1"/>
</dbReference>
<dbReference type="Pfam" id="PF08246">
    <property type="entry name" value="Inhibitor_I29"/>
    <property type="match status" value="1"/>
</dbReference>
<dbReference type="InterPro" id="IPR025661">
    <property type="entry name" value="Pept_asp_AS"/>
</dbReference>
<reference evidence="9 10" key="2">
    <citation type="journal article" date="2021" name="Genomics">
        <title>High-quality reference genome for Clonorchis sinensis.</title>
        <authorList>
            <person name="Young N.D."/>
            <person name="Stroehlein A.J."/>
            <person name="Kinkar L."/>
            <person name="Wang T."/>
            <person name="Sohn W.M."/>
            <person name="Chang B.C.H."/>
            <person name="Kaur P."/>
            <person name="Weisz D."/>
            <person name="Dudchenko O."/>
            <person name="Aiden E.L."/>
            <person name="Korhonen P.K."/>
            <person name="Gasser R.B."/>
        </authorList>
    </citation>
    <scope>NUCLEOTIDE SEQUENCE [LARGE SCALE GENOMIC DNA]</scope>
    <source>
        <strain evidence="9">Cs-k2</strain>
    </source>
</reference>
<dbReference type="SMART" id="SM00848">
    <property type="entry name" value="Inhibitor_I29"/>
    <property type="match status" value="1"/>
</dbReference>
<name>A0A8T1M4C5_CLOSI</name>
<keyword evidence="3" id="KW-0378">Hydrolase</keyword>
<dbReference type="Pfam" id="PF00112">
    <property type="entry name" value="Peptidase_C1"/>
    <property type="match status" value="1"/>
</dbReference>
<comment type="caution">
    <text evidence="9">The sequence shown here is derived from an EMBL/GenBank/DDBJ whole genome shotgun (WGS) entry which is preliminary data.</text>
</comment>
<dbReference type="EMBL" id="NIRI02000056">
    <property type="protein sequence ID" value="KAG5443675.1"/>
    <property type="molecule type" value="Genomic_DNA"/>
</dbReference>
<evidence type="ECO:0000256" key="1">
    <source>
        <dbReference type="ARBA" id="ARBA00008455"/>
    </source>
</evidence>
<dbReference type="AlphaFoldDB" id="A0A8T1M4C5"/>
<feature type="domain" description="Cathepsin propeptide inhibitor" evidence="8">
    <location>
        <begin position="45"/>
        <end position="105"/>
    </location>
</feature>
<protein>
    <submittedName>
        <fullName evidence="9">Plastin-2</fullName>
    </submittedName>
</protein>
<keyword evidence="6" id="KW-1015">Disulfide bond</keyword>
<organism evidence="9 10">
    <name type="scientific">Clonorchis sinensis</name>
    <name type="common">Chinese liver fluke</name>
    <dbReference type="NCBI Taxonomy" id="79923"/>
    <lineage>
        <taxon>Eukaryota</taxon>
        <taxon>Metazoa</taxon>
        <taxon>Spiralia</taxon>
        <taxon>Lophotrochozoa</taxon>
        <taxon>Platyhelminthes</taxon>
        <taxon>Trematoda</taxon>
        <taxon>Digenea</taxon>
        <taxon>Opisthorchiida</taxon>
        <taxon>Opisthorchiata</taxon>
        <taxon>Opisthorchiidae</taxon>
        <taxon>Clonorchis</taxon>
    </lineage>
</organism>
<dbReference type="InterPro" id="IPR038765">
    <property type="entry name" value="Papain-like_cys_pep_sf"/>
</dbReference>
<evidence type="ECO:0000313" key="10">
    <source>
        <dbReference type="Proteomes" id="UP000286415"/>
    </source>
</evidence>
<dbReference type="OrthoDB" id="6275316at2759"/>
<reference evidence="9 10" key="1">
    <citation type="journal article" date="2018" name="Biotechnol. Adv.">
        <title>Improved genomic resources and new bioinformatic workflow for the carcinogenic parasite Clonorchis sinensis: Biotechnological implications.</title>
        <authorList>
            <person name="Wang D."/>
            <person name="Korhonen P.K."/>
            <person name="Gasser R.B."/>
            <person name="Young N.D."/>
        </authorList>
    </citation>
    <scope>NUCLEOTIDE SEQUENCE [LARGE SCALE GENOMIC DNA]</scope>
    <source>
        <strain evidence="9">Cs-k2</strain>
    </source>
</reference>
<dbReference type="PROSITE" id="PS00640">
    <property type="entry name" value="THIOL_PROTEASE_ASN"/>
    <property type="match status" value="1"/>
</dbReference>
<keyword evidence="2" id="KW-0645">Protease</keyword>
<evidence type="ECO:0000256" key="4">
    <source>
        <dbReference type="ARBA" id="ARBA00022807"/>
    </source>
</evidence>
<dbReference type="InterPro" id="IPR000169">
    <property type="entry name" value="Pept_cys_AS"/>
</dbReference>
<evidence type="ECO:0000256" key="2">
    <source>
        <dbReference type="ARBA" id="ARBA00022670"/>
    </source>
</evidence>
<dbReference type="InterPro" id="IPR000668">
    <property type="entry name" value="Peptidase_C1A_C"/>
</dbReference>
<keyword evidence="10" id="KW-1185">Reference proteome</keyword>
<dbReference type="SMART" id="SM00645">
    <property type="entry name" value="Pept_C1"/>
    <property type="match status" value="1"/>
</dbReference>
<dbReference type="InterPro" id="IPR013128">
    <property type="entry name" value="Peptidase_C1A"/>
</dbReference>
<feature type="domain" description="Peptidase C1A papain C-terminal" evidence="7">
    <location>
        <begin position="132"/>
        <end position="353"/>
    </location>
</feature>
<gene>
    <name evidence="9" type="ORF">CSKR_114263</name>
</gene>
<evidence type="ECO:0000259" key="7">
    <source>
        <dbReference type="SMART" id="SM00645"/>
    </source>
</evidence>
<dbReference type="InterPro" id="IPR039417">
    <property type="entry name" value="Peptidase_C1A_papain-like"/>
</dbReference>
<dbReference type="FunFam" id="3.90.70.10:FF:000006">
    <property type="entry name" value="Cathepsin S"/>
    <property type="match status" value="1"/>
</dbReference>
<dbReference type="CDD" id="cd02248">
    <property type="entry name" value="Peptidase_C1A"/>
    <property type="match status" value="1"/>
</dbReference>
<dbReference type="InterPro" id="IPR025660">
    <property type="entry name" value="Pept_his_AS"/>
</dbReference>
<dbReference type="GO" id="GO:0008234">
    <property type="term" value="F:cysteine-type peptidase activity"/>
    <property type="evidence" value="ECO:0007669"/>
    <property type="project" value="UniProtKB-KW"/>
</dbReference>
<dbReference type="PROSITE" id="PS00639">
    <property type="entry name" value="THIOL_PROTEASE_HIS"/>
    <property type="match status" value="1"/>
</dbReference>
<dbReference type="Gene3D" id="3.90.70.10">
    <property type="entry name" value="Cysteine proteinases"/>
    <property type="match status" value="1"/>
</dbReference>
<comment type="similarity">
    <text evidence="1">Belongs to the peptidase C1 family.</text>
</comment>
<dbReference type="PRINTS" id="PR00705">
    <property type="entry name" value="PAPAIN"/>
</dbReference>
<keyword evidence="4" id="KW-0788">Thiol protease</keyword>
<dbReference type="PROSITE" id="PS00139">
    <property type="entry name" value="THIOL_PROTEASE_CYS"/>
    <property type="match status" value="1"/>
</dbReference>
<evidence type="ECO:0000256" key="3">
    <source>
        <dbReference type="ARBA" id="ARBA00022801"/>
    </source>
</evidence>
<evidence type="ECO:0000256" key="5">
    <source>
        <dbReference type="ARBA" id="ARBA00023145"/>
    </source>
</evidence>
<accession>A0A8T1M4C5</accession>
<sequence length="355" mass="40258">MLTHVYEWDVLLKATSKIELEVNSNKLRCIESLSEHLNYTIHIAWEQFKHQFDRVYSDAEESSKRLNVFCENFLYVRRHNNAYEEGTESFKLGINQFADRTREETQHACGGEAVFPNSRESVSAYRKISAVPPKSIDWRMYGAVTPIRAQGSCGSCWAFSAAAAMESHHFLHYRWLYTLSPQQLIDCSLMYGNHGCNGGNAQLAFMYVQHGGGIECEVDYPYVSDRTLRPNPYCRLEAHKVAVRVSGAVALPLYDEDALTQAVGLLGPVAIMVNSSPQDFVKYEYDIYDDPACGTTLREVDHAMLLVGYGEEGGIPYWLIKNSWGDHWGENGYMRMRRGVNRCAVASYAVYPLLP</sequence>
<evidence type="ECO:0000256" key="6">
    <source>
        <dbReference type="ARBA" id="ARBA00023157"/>
    </source>
</evidence>
<proteinExistence type="inferred from homology"/>
<dbReference type="Proteomes" id="UP000286415">
    <property type="component" value="Unassembled WGS sequence"/>
</dbReference>